<organism evidence="7 10">
    <name type="scientific">Rotaria socialis</name>
    <dbReference type="NCBI Taxonomy" id="392032"/>
    <lineage>
        <taxon>Eukaryota</taxon>
        <taxon>Metazoa</taxon>
        <taxon>Spiralia</taxon>
        <taxon>Gnathifera</taxon>
        <taxon>Rotifera</taxon>
        <taxon>Eurotatoria</taxon>
        <taxon>Bdelloidea</taxon>
        <taxon>Philodinida</taxon>
        <taxon>Philodinidae</taxon>
        <taxon>Rotaria</taxon>
    </lineage>
</organism>
<protein>
    <recommendedName>
        <fullName evidence="3">Endoplasmic reticulum-Golgi intermediate compartment protein 3</fullName>
    </recommendedName>
</protein>
<keyword evidence="4" id="KW-0472">Membrane</keyword>
<accession>A0A821TM32</accession>
<dbReference type="EMBL" id="CAJOBP010069446">
    <property type="protein sequence ID" value="CAF4877832.1"/>
    <property type="molecule type" value="Genomic_DNA"/>
</dbReference>
<keyword evidence="4" id="KW-1133">Transmembrane helix</keyword>
<dbReference type="EMBL" id="CAJOBR010056193">
    <property type="protein sequence ID" value="CAF5062174.1"/>
    <property type="molecule type" value="Genomic_DNA"/>
</dbReference>
<comment type="similarity">
    <text evidence="2">Belongs to the ERGIC family.</text>
</comment>
<evidence type="ECO:0000256" key="4">
    <source>
        <dbReference type="SAM" id="Phobius"/>
    </source>
</evidence>
<dbReference type="AlphaFoldDB" id="A0A821TM32"/>
<dbReference type="PANTHER" id="PTHR10984:SF25">
    <property type="entry name" value="ENDOPLASMIC RETICULUM-GOLGI INTERMEDIATE COMPARTMENT PROTEIN 3"/>
    <property type="match status" value="1"/>
</dbReference>
<dbReference type="EMBL" id="CAJOBP010069490">
    <property type="protein sequence ID" value="CAF4878004.1"/>
    <property type="molecule type" value="Genomic_DNA"/>
</dbReference>
<dbReference type="InterPro" id="IPR045888">
    <property type="entry name" value="Erv"/>
</dbReference>
<evidence type="ECO:0000256" key="1">
    <source>
        <dbReference type="ARBA" id="ARBA00004257"/>
    </source>
</evidence>
<name>A0A821TM32_9BILA</name>
<dbReference type="EMBL" id="CAJOBR010023223">
    <property type="protein sequence ID" value="CAF4953045.1"/>
    <property type="molecule type" value="Genomic_DNA"/>
</dbReference>
<dbReference type="GO" id="GO:0005794">
    <property type="term" value="C:Golgi apparatus"/>
    <property type="evidence" value="ECO:0007669"/>
    <property type="project" value="UniProtKB-SubCell"/>
</dbReference>
<dbReference type="GO" id="GO:0006890">
    <property type="term" value="P:retrograde vesicle-mediated transport, Golgi to endoplasmic reticulum"/>
    <property type="evidence" value="ECO:0007669"/>
    <property type="project" value="TreeGrafter"/>
</dbReference>
<feature type="transmembrane region" description="Helical" evidence="4">
    <location>
        <begin position="21"/>
        <end position="47"/>
    </location>
</feature>
<dbReference type="GO" id="GO:0030134">
    <property type="term" value="C:COPII-coated ER to Golgi transport vesicle"/>
    <property type="evidence" value="ECO:0007669"/>
    <property type="project" value="TreeGrafter"/>
</dbReference>
<keyword evidence="10" id="KW-1185">Reference proteome</keyword>
<feature type="domain" description="Endoplasmic reticulum vesicle transporter C-terminal" evidence="5">
    <location>
        <begin position="2"/>
        <end position="43"/>
    </location>
</feature>
<comment type="subcellular location">
    <subcellularLocation>
        <location evidence="1">Golgi apparatus</location>
        <location evidence="1">cis-Golgi network membrane</location>
        <topology evidence="1">Multi-pass membrane protein</topology>
    </subcellularLocation>
</comment>
<feature type="non-terminal residue" evidence="7">
    <location>
        <position position="1"/>
    </location>
</feature>
<evidence type="ECO:0000313" key="6">
    <source>
        <dbReference type="EMBL" id="CAF4877832.1"/>
    </source>
</evidence>
<dbReference type="Pfam" id="PF07970">
    <property type="entry name" value="COPIIcoated_ERV"/>
    <property type="match status" value="1"/>
</dbReference>
<dbReference type="GO" id="GO:0006888">
    <property type="term" value="P:endoplasmic reticulum to Golgi vesicle-mediated transport"/>
    <property type="evidence" value="ECO:0007669"/>
    <property type="project" value="TreeGrafter"/>
</dbReference>
<dbReference type="Proteomes" id="UP000663873">
    <property type="component" value="Unassembled WGS sequence"/>
</dbReference>
<gene>
    <name evidence="8" type="ORF">QYT958_LOCUS33638</name>
    <name evidence="9" type="ORF">QYT958_LOCUS42734</name>
    <name evidence="6" type="ORF">UJA718_LOCUS44564</name>
    <name evidence="7" type="ORF">UJA718_LOCUS44571</name>
</gene>
<reference evidence="7" key="1">
    <citation type="submission" date="2021-02" db="EMBL/GenBank/DDBJ databases">
        <authorList>
            <person name="Nowell W R."/>
        </authorList>
    </citation>
    <scope>NUCLEOTIDE SEQUENCE</scope>
</reference>
<sequence>TFFTYEISAIMVKFVEQKRSLAQFLTSLCAIVGGVFTVSSLIDAFIYRGSCILHKKLELGKAT</sequence>
<dbReference type="GO" id="GO:0005783">
    <property type="term" value="C:endoplasmic reticulum"/>
    <property type="evidence" value="ECO:0007669"/>
    <property type="project" value="TreeGrafter"/>
</dbReference>
<dbReference type="Proteomes" id="UP000663848">
    <property type="component" value="Unassembled WGS sequence"/>
</dbReference>
<proteinExistence type="inferred from homology"/>
<dbReference type="InterPro" id="IPR012936">
    <property type="entry name" value="Erv_C"/>
</dbReference>
<evidence type="ECO:0000313" key="8">
    <source>
        <dbReference type="EMBL" id="CAF4953045.1"/>
    </source>
</evidence>
<evidence type="ECO:0000256" key="2">
    <source>
        <dbReference type="ARBA" id="ARBA00005648"/>
    </source>
</evidence>
<dbReference type="PANTHER" id="PTHR10984">
    <property type="entry name" value="ENDOPLASMIC RETICULUM-GOLGI INTERMEDIATE COMPARTMENT PROTEIN"/>
    <property type="match status" value="1"/>
</dbReference>
<evidence type="ECO:0000256" key="3">
    <source>
        <dbReference type="ARBA" id="ARBA00040493"/>
    </source>
</evidence>
<evidence type="ECO:0000313" key="7">
    <source>
        <dbReference type="EMBL" id="CAF4878004.1"/>
    </source>
</evidence>
<comment type="caution">
    <text evidence="7">The sequence shown here is derived from an EMBL/GenBank/DDBJ whole genome shotgun (WGS) entry which is preliminary data.</text>
</comment>
<keyword evidence="4" id="KW-0812">Transmembrane</keyword>
<dbReference type="GO" id="GO:0016020">
    <property type="term" value="C:membrane"/>
    <property type="evidence" value="ECO:0007669"/>
    <property type="project" value="TreeGrafter"/>
</dbReference>
<evidence type="ECO:0000259" key="5">
    <source>
        <dbReference type="Pfam" id="PF07970"/>
    </source>
</evidence>
<evidence type="ECO:0000313" key="10">
    <source>
        <dbReference type="Proteomes" id="UP000663873"/>
    </source>
</evidence>
<evidence type="ECO:0000313" key="9">
    <source>
        <dbReference type="EMBL" id="CAF5062174.1"/>
    </source>
</evidence>